<evidence type="ECO:0000259" key="1">
    <source>
        <dbReference type="Pfam" id="PF13480"/>
    </source>
</evidence>
<dbReference type="AlphaFoldDB" id="A0A160VG33"/>
<protein>
    <submittedName>
        <fullName evidence="2">Cellulose biosynthesis protein</fullName>
    </submittedName>
</protein>
<organism evidence="2">
    <name type="scientific">hydrothermal vent metagenome</name>
    <dbReference type="NCBI Taxonomy" id="652676"/>
    <lineage>
        <taxon>unclassified sequences</taxon>
        <taxon>metagenomes</taxon>
        <taxon>ecological metagenomes</taxon>
    </lineage>
</organism>
<reference evidence="2" key="1">
    <citation type="submission" date="2015-10" db="EMBL/GenBank/DDBJ databases">
        <authorList>
            <person name="Gilbert D.G."/>
        </authorList>
    </citation>
    <scope>NUCLEOTIDE SEQUENCE</scope>
</reference>
<name>A0A160VG33_9ZZZZ</name>
<feature type="domain" description="BioF2-like acetyltransferase" evidence="1">
    <location>
        <begin position="170"/>
        <end position="312"/>
    </location>
</feature>
<dbReference type="SUPFAM" id="SSF55729">
    <property type="entry name" value="Acyl-CoA N-acyltransferases (Nat)"/>
    <property type="match status" value="1"/>
</dbReference>
<sequence length="330" mass="37647">MANTPITSFQEIESEWESVLHDSPANTLFLTPQWQKVWWDTFGDGRTMCGFAYSTPDGGTGNGMAAIASLAKSGDTVSFMGSQDTFDYNDFPIRPGHEEGFYQTLLECLEDQGVQTLRLDSLRESSPTLGVFPEIARSRGYKVEIEQEDVTSGIDLPGTWDEYLDLLSKKDRHELRRKLRRMDSQTDWKWYSVTDPSEVGGRLGEFISLMRLSRIDKDEFMTPERERFFHNITQRMAEMGQLQLFFLEMDGSTVATCLCFDYGGSRLLYNSGYDPEYGYYSVGLLLNAMSLKDAIDRGLAYFDFLRGPEPYKAHLGGQQRSLYQMMVTKS</sequence>
<proteinExistence type="predicted"/>
<dbReference type="InterPro" id="IPR038740">
    <property type="entry name" value="BioF2-like_GNAT_dom"/>
</dbReference>
<dbReference type="EMBL" id="FAXA01000246">
    <property type="protein sequence ID" value="CUV04941.1"/>
    <property type="molecule type" value="Genomic_DNA"/>
</dbReference>
<evidence type="ECO:0000313" key="2">
    <source>
        <dbReference type="EMBL" id="CUV04941.1"/>
    </source>
</evidence>
<dbReference type="Gene3D" id="3.40.630.30">
    <property type="match status" value="1"/>
</dbReference>
<accession>A0A160VG33</accession>
<dbReference type="InterPro" id="IPR016181">
    <property type="entry name" value="Acyl_CoA_acyltransferase"/>
</dbReference>
<dbReference type="Pfam" id="PF13480">
    <property type="entry name" value="Acetyltransf_6"/>
    <property type="match status" value="1"/>
</dbReference>
<gene>
    <name evidence="2" type="ORF">MGWOODY_Clf787</name>
</gene>